<accession>A0A6P8BSV6</accession>
<dbReference type="Pfam" id="PF07876">
    <property type="entry name" value="Dabb"/>
    <property type="match status" value="2"/>
</dbReference>
<dbReference type="PROSITE" id="PS51502">
    <property type="entry name" value="S_R_A_B_BARREL"/>
    <property type="match status" value="2"/>
</dbReference>
<feature type="domain" description="Stress-response A/B barrel" evidence="2">
    <location>
        <begin position="81"/>
        <end position="174"/>
    </location>
</feature>
<sequence>MKYPTAMVFQALNSSSAPLRHSFLPHHQTPLSFLCPSLNVPGGFRPCNARFGLRRKRSSMTVSASSKLSLGSNTDRKRKVVEHICLLKAKDNIPEKEENNMLDYLYTSQYQMGGIVAISLGQITDQNNERYTHAVFMRFQRKGDLLKFYENPFYLKVLEKHVMPHCHGLINVDYEAEVEDDMLPIFRKGEEFNFGEEFVLLISFVDSALGGPAEDALASLQKLTKEFPSLIVQLTQGLNFHPSNKEFTHGIVIRFRSIEALEIFFGSSEYKDMWRSKFEPITQKTLALHFSVNPIGTEIM</sequence>
<feature type="domain" description="Stress-response A/B barrel" evidence="2">
    <location>
        <begin position="196"/>
        <end position="290"/>
    </location>
</feature>
<comment type="subunit">
    <text evidence="1">Homodimer.</text>
</comment>
<reference evidence="3" key="1">
    <citation type="journal article" date="2020" name="Plant Biotechnol. J.">
        <title>The pomegranate (Punica granatum L.) draft genome dissects genetic divergence between soft- and hard-seeded cultivars.</title>
        <authorList>
            <person name="Luo X."/>
            <person name="Li H."/>
            <person name="Wu Z."/>
            <person name="Yao W."/>
            <person name="Zhao P."/>
            <person name="Cao D."/>
            <person name="Yu H."/>
            <person name="Li K."/>
            <person name="Poudel K."/>
            <person name="Zhao D."/>
            <person name="Zhang F."/>
            <person name="Xia X."/>
            <person name="Chen L."/>
            <person name="Wang Q."/>
            <person name="Jing D."/>
            <person name="Cao S."/>
        </authorList>
    </citation>
    <scope>NUCLEOTIDE SEQUENCE [LARGE SCALE GENOMIC DNA]</scope>
    <source>
        <strain evidence="3">cv. Tunisia</strain>
    </source>
</reference>
<dbReference type="InterPro" id="IPR011008">
    <property type="entry name" value="Dimeric_a/b-barrel"/>
</dbReference>
<organism evidence="3 4">
    <name type="scientific">Punica granatum</name>
    <name type="common">Pomegranate</name>
    <dbReference type="NCBI Taxonomy" id="22663"/>
    <lineage>
        <taxon>Eukaryota</taxon>
        <taxon>Viridiplantae</taxon>
        <taxon>Streptophyta</taxon>
        <taxon>Embryophyta</taxon>
        <taxon>Tracheophyta</taxon>
        <taxon>Spermatophyta</taxon>
        <taxon>Magnoliopsida</taxon>
        <taxon>eudicotyledons</taxon>
        <taxon>Gunneridae</taxon>
        <taxon>Pentapetalae</taxon>
        <taxon>rosids</taxon>
        <taxon>malvids</taxon>
        <taxon>Myrtales</taxon>
        <taxon>Lythraceae</taxon>
        <taxon>Punica</taxon>
    </lineage>
</organism>
<dbReference type="InterPro" id="IPR013097">
    <property type="entry name" value="Dabb"/>
</dbReference>
<evidence type="ECO:0000313" key="4">
    <source>
        <dbReference type="RefSeq" id="XP_031373892.1"/>
    </source>
</evidence>
<dbReference type="AlphaFoldDB" id="A0A6P8BSV6"/>
<dbReference type="Proteomes" id="UP000515151">
    <property type="component" value="Chromosome 1"/>
</dbReference>
<dbReference type="Gene3D" id="3.30.70.100">
    <property type="match status" value="2"/>
</dbReference>
<evidence type="ECO:0000313" key="3">
    <source>
        <dbReference type="Proteomes" id="UP000515151"/>
    </source>
</evidence>
<gene>
    <name evidence="4" type="primary">LOC116188557</name>
</gene>
<dbReference type="GeneID" id="116188557"/>
<proteinExistence type="predicted"/>
<dbReference type="RefSeq" id="XP_031373892.1">
    <property type="nucleotide sequence ID" value="XM_031518032.1"/>
</dbReference>
<evidence type="ECO:0000256" key="1">
    <source>
        <dbReference type="ARBA" id="ARBA00011738"/>
    </source>
</evidence>
<name>A0A6P8BSV6_PUNGR</name>
<dbReference type="SUPFAM" id="SSF54909">
    <property type="entry name" value="Dimeric alpha+beta barrel"/>
    <property type="match status" value="2"/>
</dbReference>
<dbReference type="InterPro" id="IPR044662">
    <property type="entry name" value="HS1/DABB1-like"/>
</dbReference>
<dbReference type="SMART" id="SM00886">
    <property type="entry name" value="Dabb"/>
    <property type="match status" value="2"/>
</dbReference>
<evidence type="ECO:0000259" key="2">
    <source>
        <dbReference type="PROSITE" id="PS51502"/>
    </source>
</evidence>
<dbReference type="PANTHER" id="PTHR33178:SF5">
    <property type="entry name" value="EXPRESSED PROTEIN"/>
    <property type="match status" value="1"/>
</dbReference>
<protein>
    <submittedName>
        <fullName evidence="4">Uncharacterized protein LOC116188557 isoform X1</fullName>
    </submittedName>
</protein>
<dbReference type="OrthoDB" id="2016695at2759"/>
<keyword evidence="3" id="KW-1185">Reference proteome</keyword>
<reference evidence="4" key="2">
    <citation type="submission" date="2025-08" db="UniProtKB">
        <authorList>
            <consortium name="RefSeq"/>
        </authorList>
    </citation>
    <scope>IDENTIFICATION</scope>
    <source>
        <tissue evidence="4">Leaf</tissue>
    </source>
</reference>
<dbReference type="PANTHER" id="PTHR33178">
    <property type="match status" value="1"/>
</dbReference>